<evidence type="ECO:0000256" key="1">
    <source>
        <dbReference type="SAM" id="MobiDB-lite"/>
    </source>
</evidence>
<feature type="compositionally biased region" description="Basic and acidic residues" evidence="1">
    <location>
        <begin position="1"/>
        <end position="14"/>
    </location>
</feature>
<gene>
    <name evidence="2" type="ORF">O3P69_001549</name>
</gene>
<comment type="caution">
    <text evidence="2">The sequence shown here is derived from an EMBL/GenBank/DDBJ whole genome shotgun (WGS) entry which is preliminary data.</text>
</comment>
<proteinExistence type="predicted"/>
<dbReference type="AlphaFoldDB" id="A0AAW0UY42"/>
<organism evidence="2 3">
    <name type="scientific">Scylla paramamosain</name>
    <name type="common">Mud crab</name>
    <dbReference type="NCBI Taxonomy" id="85552"/>
    <lineage>
        <taxon>Eukaryota</taxon>
        <taxon>Metazoa</taxon>
        <taxon>Ecdysozoa</taxon>
        <taxon>Arthropoda</taxon>
        <taxon>Crustacea</taxon>
        <taxon>Multicrustacea</taxon>
        <taxon>Malacostraca</taxon>
        <taxon>Eumalacostraca</taxon>
        <taxon>Eucarida</taxon>
        <taxon>Decapoda</taxon>
        <taxon>Pleocyemata</taxon>
        <taxon>Brachyura</taxon>
        <taxon>Eubrachyura</taxon>
        <taxon>Portunoidea</taxon>
        <taxon>Portunidae</taxon>
        <taxon>Portuninae</taxon>
        <taxon>Scylla</taxon>
    </lineage>
</organism>
<keyword evidence="3" id="KW-1185">Reference proteome</keyword>
<reference evidence="2 3" key="1">
    <citation type="submission" date="2023-03" db="EMBL/GenBank/DDBJ databases">
        <title>High-quality genome of Scylla paramamosain provides insights in environmental adaptation.</title>
        <authorList>
            <person name="Zhang L."/>
        </authorList>
    </citation>
    <scope>NUCLEOTIDE SEQUENCE [LARGE SCALE GENOMIC DNA]</scope>
    <source>
        <strain evidence="2">LZ_2023a</strain>
        <tissue evidence="2">Muscle</tissue>
    </source>
</reference>
<feature type="compositionally biased region" description="Pro residues" evidence="1">
    <location>
        <begin position="55"/>
        <end position="67"/>
    </location>
</feature>
<evidence type="ECO:0000313" key="2">
    <source>
        <dbReference type="EMBL" id="KAK8405044.1"/>
    </source>
</evidence>
<feature type="region of interest" description="Disordered" evidence="1">
    <location>
        <begin position="1"/>
        <end position="28"/>
    </location>
</feature>
<evidence type="ECO:0000313" key="3">
    <source>
        <dbReference type="Proteomes" id="UP001487740"/>
    </source>
</evidence>
<dbReference type="Proteomes" id="UP001487740">
    <property type="component" value="Unassembled WGS sequence"/>
</dbReference>
<sequence>MQRRQDPRQGGTKDGRRRTKGRESVESVTTLPACLPASLCRAVLSPRSGLQRSLPPLPRHAPAPLSPEEPRPMTPFACLPTCPAPVKLETLKYKIILTPSRLVLIPTAPSTSASLSPPPPWQDTMHLTKTTHYFISIISHPATSILSLTLATPSNSMPLSPLLFLLLFLHFVRGS</sequence>
<accession>A0AAW0UY42</accession>
<dbReference type="EMBL" id="JARAKH010000003">
    <property type="protein sequence ID" value="KAK8405044.1"/>
    <property type="molecule type" value="Genomic_DNA"/>
</dbReference>
<name>A0AAW0UY42_SCYPA</name>
<feature type="region of interest" description="Disordered" evidence="1">
    <location>
        <begin position="50"/>
        <end position="69"/>
    </location>
</feature>
<protein>
    <submittedName>
        <fullName evidence="2">Uncharacterized protein</fullName>
    </submittedName>
</protein>